<evidence type="ECO:0000256" key="2">
    <source>
        <dbReference type="PROSITE-ProRule" id="PRU00335"/>
    </source>
</evidence>
<proteinExistence type="predicted"/>
<evidence type="ECO:0000259" key="3">
    <source>
        <dbReference type="PROSITE" id="PS50977"/>
    </source>
</evidence>
<organism evidence="4 5">
    <name type="scientific">Nocardia arthritidis</name>
    <dbReference type="NCBI Taxonomy" id="228602"/>
    <lineage>
        <taxon>Bacteria</taxon>
        <taxon>Bacillati</taxon>
        <taxon>Actinomycetota</taxon>
        <taxon>Actinomycetes</taxon>
        <taxon>Mycobacteriales</taxon>
        <taxon>Nocardiaceae</taxon>
        <taxon>Nocardia</taxon>
    </lineage>
</organism>
<dbReference type="PANTHER" id="PTHR30055">
    <property type="entry name" value="HTH-TYPE TRANSCRIPTIONAL REGULATOR RUTR"/>
    <property type="match status" value="1"/>
</dbReference>
<dbReference type="InterPro" id="IPR009057">
    <property type="entry name" value="Homeodomain-like_sf"/>
</dbReference>
<dbReference type="SUPFAM" id="SSF48498">
    <property type="entry name" value="Tetracyclin repressor-like, C-terminal domain"/>
    <property type="match status" value="1"/>
</dbReference>
<dbReference type="PANTHER" id="PTHR30055:SF160">
    <property type="entry name" value="TRANSCRIPTIONAL REGULATORY PROTEIN (PROBABLY ASNC-FAMILY)-RELATED"/>
    <property type="match status" value="1"/>
</dbReference>
<reference evidence="4 5" key="1">
    <citation type="journal article" date="2019" name="ACS Chem. Biol.">
        <title>Identification and Mobilization of a Cryptic Antibiotic Biosynthesis Gene Locus from a Human-Pathogenic Nocardia Isolate.</title>
        <authorList>
            <person name="Herisse M."/>
            <person name="Ishida K."/>
            <person name="Porter J.L."/>
            <person name="Howden B."/>
            <person name="Hertweck C."/>
            <person name="Stinear T.P."/>
            <person name="Pidot S.J."/>
        </authorList>
    </citation>
    <scope>NUCLEOTIDE SEQUENCE [LARGE SCALE GENOMIC DNA]</scope>
    <source>
        <strain evidence="4 5">AUSMDU00012717</strain>
    </source>
</reference>
<name>A0A6G9YJN8_9NOCA</name>
<dbReference type="InterPro" id="IPR050109">
    <property type="entry name" value="HTH-type_TetR-like_transc_reg"/>
</dbReference>
<keyword evidence="5" id="KW-1185">Reference proteome</keyword>
<evidence type="ECO:0000313" key="4">
    <source>
        <dbReference type="EMBL" id="QIS13153.1"/>
    </source>
</evidence>
<dbReference type="PROSITE" id="PS50977">
    <property type="entry name" value="HTH_TETR_2"/>
    <property type="match status" value="1"/>
</dbReference>
<dbReference type="GO" id="GO:0003700">
    <property type="term" value="F:DNA-binding transcription factor activity"/>
    <property type="evidence" value="ECO:0007669"/>
    <property type="project" value="TreeGrafter"/>
</dbReference>
<gene>
    <name evidence="4" type="ORF">F5544_26495</name>
</gene>
<dbReference type="GO" id="GO:0000976">
    <property type="term" value="F:transcription cis-regulatory region binding"/>
    <property type="evidence" value="ECO:0007669"/>
    <property type="project" value="TreeGrafter"/>
</dbReference>
<dbReference type="AlphaFoldDB" id="A0A6G9YJN8"/>
<feature type="DNA-binding region" description="H-T-H motif" evidence="2">
    <location>
        <begin position="68"/>
        <end position="87"/>
    </location>
</feature>
<sequence>MQAVTDRLVIHTVPVNSWASIVIPVTTTSEKPGTDGRAARWTGHKARRRGEVIDAAITAIETGGVGVSVQQIAEQLRLPRTVVYRHFDGRPDLDEQIRRRILESLLAELMPTLHPGGTVRDAVRGAVGTYVRWVAEHPNLHRFLGNAAPQGDSNDPIAGAKDRIGTRLADLFAVALARSGIDPARARPMAFGIIGFVDGVVNDWRADADPVLTSDQIEGILTESVLALFEGNARSLGVPLDRDTIVGDLLRPRESTYTSK</sequence>
<protein>
    <submittedName>
        <fullName evidence="4">TetR family transcriptional regulator</fullName>
    </submittedName>
</protein>
<dbReference type="KEGG" id="nah:F5544_26495"/>
<accession>A0A6G9YJN8</accession>
<dbReference type="Proteomes" id="UP000503540">
    <property type="component" value="Chromosome"/>
</dbReference>
<evidence type="ECO:0000256" key="1">
    <source>
        <dbReference type="ARBA" id="ARBA00023125"/>
    </source>
</evidence>
<dbReference type="InterPro" id="IPR001647">
    <property type="entry name" value="HTH_TetR"/>
</dbReference>
<dbReference type="InterPro" id="IPR036271">
    <property type="entry name" value="Tet_transcr_reg_TetR-rel_C_sf"/>
</dbReference>
<dbReference type="EMBL" id="CP046172">
    <property type="protein sequence ID" value="QIS13153.1"/>
    <property type="molecule type" value="Genomic_DNA"/>
</dbReference>
<evidence type="ECO:0000313" key="5">
    <source>
        <dbReference type="Proteomes" id="UP000503540"/>
    </source>
</evidence>
<dbReference type="Gene3D" id="1.10.357.10">
    <property type="entry name" value="Tetracycline Repressor, domain 2"/>
    <property type="match status" value="1"/>
</dbReference>
<keyword evidence="1 2" id="KW-0238">DNA-binding</keyword>
<feature type="domain" description="HTH tetR-type" evidence="3">
    <location>
        <begin position="46"/>
        <end position="105"/>
    </location>
</feature>
<dbReference type="SUPFAM" id="SSF46689">
    <property type="entry name" value="Homeodomain-like"/>
    <property type="match status" value="1"/>
</dbReference>